<gene>
    <name evidence="2" type="ORF">ERS007657_01904</name>
    <name evidence="3" type="ORF">ERS007703_05118</name>
    <name evidence="4" type="ORF">ERS007739_03404</name>
</gene>
<organism evidence="3 5">
    <name type="scientific">Mycobacterium tuberculosis</name>
    <dbReference type="NCBI Taxonomy" id="1773"/>
    <lineage>
        <taxon>Bacteria</taxon>
        <taxon>Bacillati</taxon>
        <taxon>Actinomycetota</taxon>
        <taxon>Actinomycetes</taxon>
        <taxon>Mycobacteriales</taxon>
        <taxon>Mycobacteriaceae</taxon>
        <taxon>Mycobacterium</taxon>
        <taxon>Mycobacterium tuberculosis complex</taxon>
    </lineage>
</organism>
<feature type="compositionally biased region" description="Basic and acidic residues" evidence="1">
    <location>
        <begin position="70"/>
        <end position="79"/>
    </location>
</feature>
<evidence type="ECO:0000313" key="3">
    <source>
        <dbReference type="EMBL" id="COX35340.1"/>
    </source>
</evidence>
<proteinExistence type="predicted"/>
<evidence type="ECO:0000313" key="4">
    <source>
        <dbReference type="EMBL" id="COZ10946.1"/>
    </source>
</evidence>
<evidence type="ECO:0000313" key="2">
    <source>
        <dbReference type="EMBL" id="CFR81079.1"/>
    </source>
</evidence>
<dbReference type="AlphaFoldDB" id="A0A0U0UCM1"/>
<evidence type="ECO:0000256" key="1">
    <source>
        <dbReference type="SAM" id="MobiDB-lite"/>
    </source>
</evidence>
<feature type="region of interest" description="Disordered" evidence="1">
    <location>
        <begin position="57"/>
        <end position="79"/>
    </location>
</feature>
<evidence type="ECO:0000313" key="5">
    <source>
        <dbReference type="Proteomes" id="UP000038802"/>
    </source>
</evidence>
<reference evidence="4" key="1">
    <citation type="submission" date="2015-03" db="EMBL/GenBank/DDBJ databases">
        <authorList>
            <consortium name="Pathogen Informatics"/>
            <person name="Murphy D."/>
        </authorList>
    </citation>
    <scope>NUCLEOTIDE SEQUENCE</scope>
    <source>
        <strain evidence="4">N09902308</strain>
    </source>
</reference>
<accession>A0A0U0UCM1</accession>
<dbReference type="EMBL" id="CSBK01001759">
    <property type="protein sequence ID" value="COZ10946.1"/>
    <property type="molecule type" value="Genomic_DNA"/>
</dbReference>
<protein>
    <submittedName>
        <fullName evidence="3">Uncharacterized protein</fullName>
    </submittedName>
</protein>
<dbReference type="Proteomes" id="UP000038802">
    <property type="component" value="Unassembled WGS sequence"/>
</dbReference>
<dbReference type="Proteomes" id="UP000039021">
    <property type="component" value="Unassembled WGS sequence"/>
</dbReference>
<evidence type="ECO:0000313" key="7">
    <source>
        <dbReference type="Proteomes" id="UP000046680"/>
    </source>
</evidence>
<dbReference type="EMBL" id="CSAE01001157">
    <property type="protein sequence ID" value="COX35340.1"/>
    <property type="molecule type" value="Genomic_DNA"/>
</dbReference>
<dbReference type="Proteomes" id="UP000046680">
    <property type="component" value="Unassembled WGS sequence"/>
</dbReference>
<sequence length="79" mass="8728">MAGTVMVRTTNVSIRIPTPMMKPPWTTVPMLENSRPDIEAANIRPAAVITPPVQRTVRITLERTPNADSSRNRDASSML</sequence>
<reference evidence="5 6" key="2">
    <citation type="submission" date="2015-03" db="EMBL/GenBank/DDBJ databases">
        <authorList>
            <consortium name="Pathogen Informatics"/>
        </authorList>
    </citation>
    <scope>NUCLEOTIDE SEQUENCE [LARGE SCALE GENOMIC DNA]</scope>
    <source>
        <strain evidence="2 7">C09601061</strain>
        <strain evidence="5">K00500041</strain>
        <strain evidence="6">N09902308</strain>
    </source>
</reference>
<reference evidence="3" key="3">
    <citation type="submission" date="2015-03" db="EMBL/GenBank/DDBJ databases">
        <authorList>
            <person name="Murphy D."/>
        </authorList>
    </citation>
    <scope>NUCLEOTIDE SEQUENCE [LARGE SCALE GENOMIC DNA]</scope>
    <source>
        <strain evidence="3">K00500041</strain>
    </source>
</reference>
<name>A0A0U0UCM1_MYCTX</name>
<dbReference type="EMBL" id="CGCX01000657">
    <property type="protein sequence ID" value="CFR81079.1"/>
    <property type="molecule type" value="Genomic_DNA"/>
</dbReference>
<evidence type="ECO:0000313" key="6">
    <source>
        <dbReference type="Proteomes" id="UP000039021"/>
    </source>
</evidence>